<keyword evidence="1" id="KW-0812">Transmembrane</keyword>
<dbReference type="RefSeq" id="WP_141612128.1">
    <property type="nucleotide sequence ID" value="NZ_VIGC02000038.1"/>
</dbReference>
<evidence type="ECO:0000256" key="1">
    <source>
        <dbReference type="SAM" id="Phobius"/>
    </source>
</evidence>
<evidence type="ECO:0000313" key="2">
    <source>
        <dbReference type="EMBL" id="TQE93520.1"/>
    </source>
</evidence>
<evidence type="ECO:0000313" key="3">
    <source>
        <dbReference type="Proteomes" id="UP000317371"/>
    </source>
</evidence>
<reference evidence="2 3" key="1">
    <citation type="submission" date="2019-06" db="EMBL/GenBank/DDBJ databases">
        <title>Genome sequence of Litorilinea aerophila BAA-2444.</title>
        <authorList>
            <person name="Maclea K.S."/>
            <person name="Maurais E.G."/>
            <person name="Iannazzi L.C."/>
        </authorList>
    </citation>
    <scope>NUCLEOTIDE SEQUENCE [LARGE SCALE GENOMIC DNA]</scope>
    <source>
        <strain evidence="2 3">ATCC BAA-2444</strain>
    </source>
</reference>
<accession>A0A540V9R5</accession>
<comment type="caution">
    <text evidence="2">The sequence shown here is derived from an EMBL/GenBank/DDBJ whole genome shotgun (WGS) entry which is preliminary data.</text>
</comment>
<feature type="transmembrane region" description="Helical" evidence="1">
    <location>
        <begin position="43"/>
        <end position="63"/>
    </location>
</feature>
<name>A0A540V9R5_9CHLR</name>
<dbReference type="InterPro" id="IPR019206">
    <property type="entry name" value="DUF2085_TM"/>
</dbReference>
<dbReference type="AlphaFoldDB" id="A0A540V9R5"/>
<keyword evidence="1" id="KW-0472">Membrane</keyword>
<proteinExistence type="predicted"/>
<keyword evidence="1" id="KW-1133">Transmembrane helix</keyword>
<dbReference type="EMBL" id="VIGC01000038">
    <property type="protein sequence ID" value="TQE93520.1"/>
    <property type="molecule type" value="Genomic_DNA"/>
</dbReference>
<feature type="transmembrane region" description="Helical" evidence="1">
    <location>
        <begin position="183"/>
        <end position="205"/>
    </location>
</feature>
<feature type="transmembrane region" description="Helical" evidence="1">
    <location>
        <begin position="160"/>
        <end position="177"/>
    </location>
</feature>
<dbReference type="InParanoid" id="A0A540V9R5"/>
<sequence length="220" mass="24396">MTLQDESPKQAVAVARESRVVATVEWLVAAIARHWLALFNMAWGLYLGLALLAPVLMHLGLVGPAQILYSLYSFVCHQLPDHSYFLFGAHPTPLQPELQAGGMAPGLSLWEQRRFVGNPALGYKVAICERDVAIYGSIWLAGLLFVLLRRRLAPLPWRVYLLLIIPMAIDGLTQLVGLRESNWWLRTVTGALFGVATVWLAYPYVEEAMAGVEERSVDAG</sequence>
<keyword evidence="3" id="KW-1185">Reference proteome</keyword>
<gene>
    <name evidence="2" type="ORF">FKZ61_21000</name>
</gene>
<protein>
    <submittedName>
        <fullName evidence="2">DUF2085 domain-containing protein</fullName>
    </submittedName>
</protein>
<dbReference type="Pfam" id="PF09858">
    <property type="entry name" value="DUF2085"/>
    <property type="match status" value="1"/>
</dbReference>
<organism evidence="2 3">
    <name type="scientific">Litorilinea aerophila</name>
    <dbReference type="NCBI Taxonomy" id="1204385"/>
    <lineage>
        <taxon>Bacteria</taxon>
        <taxon>Bacillati</taxon>
        <taxon>Chloroflexota</taxon>
        <taxon>Caldilineae</taxon>
        <taxon>Caldilineales</taxon>
        <taxon>Caldilineaceae</taxon>
        <taxon>Litorilinea</taxon>
    </lineage>
</organism>
<dbReference type="OrthoDB" id="152099at2"/>
<dbReference type="Proteomes" id="UP000317371">
    <property type="component" value="Unassembled WGS sequence"/>
</dbReference>
<feature type="transmembrane region" description="Helical" evidence="1">
    <location>
        <begin position="132"/>
        <end position="148"/>
    </location>
</feature>